<dbReference type="InterPro" id="IPR050428">
    <property type="entry name" value="TCS_sensor_his_kinase"/>
</dbReference>
<keyword evidence="3" id="KW-0597">Phosphoprotein</keyword>
<name>A0A918AY03_9ACTN</name>
<sequence length="448" mass="47401">MTARHIGHRKFEDLMSFLTQDAALLLAPSGGMVAAGVAAFHYRRKAVRAERRAGGLEIRARAAEQQVAARDAEAGHLAGIRLPALVDALNRGGGGTHRDGGLLHAHLAGTPVGKAYAGVLEQVSALATGASERAEGASRAAVQAVVRSFQALVYEQQTAITALLESQHDERVLEFAIPIDHAGSQLARRAQIVGVLTGMWPGRQRDDALLLEAVRGGISRIRDYRRVRITGERGEYVAGRFVEPVVLAVAELLDNAARHSEPGTLVEVWFVEAHNGISIVIDDAGIGLSPEERERAAHLLSGAGPVRLTELRTPPRFGFLATGVLAAQYGFKVSVEQQSVHGGVRAVLHLPRALLARPPAQQQPQQPAAAPAPRADEPAVVPPVPAEHPYPVAGDGLPVRRRRRGPKPDLSAPPPAVPPAAGAGSDLAAFLRGTHSARHLSADQEPSS</sequence>
<dbReference type="GO" id="GO:0004673">
    <property type="term" value="F:protein histidine kinase activity"/>
    <property type="evidence" value="ECO:0007669"/>
    <property type="project" value="UniProtKB-EC"/>
</dbReference>
<organism evidence="8 9">
    <name type="scientific">Streptomyces roseolilacinus</name>
    <dbReference type="NCBI Taxonomy" id="66904"/>
    <lineage>
        <taxon>Bacteria</taxon>
        <taxon>Bacillati</taxon>
        <taxon>Actinomycetota</taxon>
        <taxon>Actinomycetes</taxon>
        <taxon>Kitasatosporales</taxon>
        <taxon>Streptomycetaceae</taxon>
        <taxon>Streptomyces</taxon>
    </lineage>
</organism>
<dbReference type="EC" id="2.7.13.3" evidence="2"/>
<dbReference type="PANTHER" id="PTHR45436">
    <property type="entry name" value="SENSOR HISTIDINE KINASE YKOH"/>
    <property type="match status" value="1"/>
</dbReference>
<dbReference type="Pfam" id="PF02518">
    <property type="entry name" value="HATPase_c"/>
    <property type="match status" value="1"/>
</dbReference>
<keyword evidence="9" id="KW-1185">Reference proteome</keyword>
<comment type="caution">
    <text evidence="8">The sequence shown here is derived from an EMBL/GenBank/DDBJ whole genome shotgun (WGS) entry which is preliminary data.</text>
</comment>
<dbReference type="EMBL" id="BMSV01000002">
    <property type="protein sequence ID" value="GGP96960.1"/>
    <property type="molecule type" value="Genomic_DNA"/>
</dbReference>
<evidence type="ECO:0000256" key="4">
    <source>
        <dbReference type="ARBA" id="ARBA00022679"/>
    </source>
</evidence>
<keyword evidence="5" id="KW-0418">Kinase</keyword>
<accession>A0A918AY03</accession>
<evidence type="ECO:0000259" key="7">
    <source>
        <dbReference type="Pfam" id="PF02518"/>
    </source>
</evidence>
<evidence type="ECO:0000313" key="8">
    <source>
        <dbReference type="EMBL" id="GGP96960.1"/>
    </source>
</evidence>
<keyword evidence="4" id="KW-0808">Transferase</keyword>
<dbReference type="InterPro" id="IPR036890">
    <property type="entry name" value="HATPase_C_sf"/>
</dbReference>
<evidence type="ECO:0000313" key="9">
    <source>
        <dbReference type="Proteomes" id="UP000654123"/>
    </source>
</evidence>
<dbReference type="InterPro" id="IPR003594">
    <property type="entry name" value="HATPase_dom"/>
</dbReference>
<dbReference type="SUPFAM" id="SSF55874">
    <property type="entry name" value="ATPase domain of HSP90 chaperone/DNA topoisomerase II/histidine kinase"/>
    <property type="match status" value="1"/>
</dbReference>
<dbReference type="PANTHER" id="PTHR45436:SF5">
    <property type="entry name" value="SENSOR HISTIDINE KINASE TRCS"/>
    <property type="match status" value="1"/>
</dbReference>
<dbReference type="GO" id="GO:0005886">
    <property type="term" value="C:plasma membrane"/>
    <property type="evidence" value="ECO:0007669"/>
    <property type="project" value="TreeGrafter"/>
</dbReference>
<feature type="domain" description="Histidine kinase/HSP90-like ATPase" evidence="7">
    <location>
        <begin position="245"/>
        <end position="352"/>
    </location>
</feature>
<evidence type="ECO:0000256" key="3">
    <source>
        <dbReference type="ARBA" id="ARBA00022553"/>
    </source>
</evidence>
<dbReference type="Gene3D" id="3.30.565.10">
    <property type="entry name" value="Histidine kinase-like ATPase, C-terminal domain"/>
    <property type="match status" value="1"/>
</dbReference>
<feature type="region of interest" description="Disordered" evidence="6">
    <location>
        <begin position="358"/>
        <end position="448"/>
    </location>
</feature>
<evidence type="ECO:0000256" key="1">
    <source>
        <dbReference type="ARBA" id="ARBA00000085"/>
    </source>
</evidence>
<comment type="catalytic activity">
    <reaction evidence="1">
        <text>ATP + protein L-histidine = ADP + protein N-phospho-L-histidine.</text>
        <dbReference type="EC" id="2.7.13.3"/>
    </reaction>
</comment>
<evidence type="ECO:0000256" key="6">
    <source>
        <dbReference type="SAM" id="MobiDB-lite"/>
    </source>
</evidence>
<feature type="compositionally biased region" description="Low complexity" evidence="6">
    <location>
        <begin position="358"/>
        <end position="373"/>
    </location>
</feature>
<reference evidence="8" key="2">
    <citation type="submission" date="2020-09" db="EMBL/GenBank/DDBJ databases">
        <authorList>
            <person name="Sun Q."/>
            <person name="Ohkuma M."/>
        </authorList>
    </citation>
    <scope>NUCLEOTIDE SEQUENCE</scope>
    <source>
        <strain evidence="8">JCM 4335</strain>
    </source>
</reference>
<gene>
    <name evidence="8" type="ORF">GCM10010249_14130</name>
</gene>
<evidence type="ECO:0000256" key="5">
    <source>
        <dbReference type="ARBA" id="ARBA00022777"/>
    </source>
</evidence>
<proteinExistence type="predicted"/>
<protein>
    <recommendedName>
        <fullName evidence="2">histidine kinase</fullName>
        <ecNumber evidence="2">2.7.13.3</ecNumber>
    </recommendedName>
</protein>
<evidence type="ECO:0000256" key="2">
    <source>
        <dbReference type="ARBA" id="ARBA00012438"/>
    </source>
</evidence>
<dbReference type="Proteomes" id="UP000654123">
    <property type="component" value="Unassembled WGS sequence"/>
</dbReference>
<dbReference type="AlphaFoldDB" id="A0A918AY03"/>
<reference evidence="8" key="1">
    <citation type="journal article" date="2014" name="Int. J. Syst. Evol. Microbiol.">
        <title>Complete genome sequence of Corynebacterium casei LMG S-19264T (=DSM 44701T), isolated from a smear-ripened cheese.</title>
        <authorList>
            <consortium name="US DOE Joint Genome Institute (JGI-PGF)"/>
            <person name="Walter F."/>
            <person name="Albersmeier A."/>
            <person name="Kalinowski J."/>
            <person name="Ruckert C."/>
        </authorList>
    </citation>
    <scope>NUCLEOTIDE SEQUENCE</scope>
    <source>
        <strain evidence="8">JCM 4335</strain>
    </source>
</reference>
<dbReference type="GO" id="GO:0000160">
    <property type="term" value="P:phosphorelay signal transduction system"/>
    <property type="evidence" value="ECO:0007669"/>
    <property type="project" value="TreeGrafter"/>
</dbReference>